<protein>
    <submittedName>
        <fullName evidence="1">Uncharacterized protein</fullName>
    </submittedName>
</protein>
<dbReference type="AlphaFoldDB" id="A0A7S9QBF9"/>
<accession>A0A7S9QBF9</accession>
<evidence type="ECO:0000313" key="1">
    <source>
        <dbReference type="EMBL" id="QPH52838.1"/>
    </source>
</evidence>
<dbReference type="RefSeq" id="WP_196102049.1">
    <property type="nucleotide sequence ID" value="NZ_CP064942.1"/>
</dbReference>
<evidence type="ECO:0000313" key="2">
    <source>
        <dbReference type="Proteomes" id="UP000594800"/>
    </source>
</evidence>
<gene>
    <name evidence="1" type="ORF">I0K15_13605</name>
</gene>
<reference evidence="1 2" key="1">
    <citation type="submission" date="2020-11" db="EMBL/GenBank/DDBJ databases">
        <title>Description of Pontivivens ytuae sp. nov. isolated from deep sea sediment of Mariana Trench.</title>
        <authorList>
            <person name="Wang Z."/>
            <person name="Sun Q.-L."/>
            <person name="Xu X.-D."/>
            <person name="Tang Y.-Z."/>
            <person name="Zhang J."/>
        </authorList>
    </citation>
    <scope>NUCLEOTIDE SEQUENCE [LARGE SCALE GENOMIC DNA]</scope>
    <source>
        <strain evidence="1 2">MT2928</strain>
    </source>
</reference>
<dbReference type="EMBL" id="CP064942">
    <property type="protein sequence ID" value="QPH52838.1"/>
    <property type="molecule type" value="Genomic_DNA"/>
</dbReference>
<dbReference type="Proteomes" id="UP000594800">
    <property type="component" value="Chromosome"/>
</dbReference>
<organism evidence="1 2">
    <name type="scientific">Pontivivens ytuae</name>
    <dbReference type="NCBI Taxonomy" id="2789856"/>
    <lineage>
        <taxon>Bacteria</taxon>
        <taxon>Pseudomonadati</taxon>
        <taxon>Pseudomonadota</taxon>
        <taxon>Alphaproteobacteria</taxon>
        <taxon>Rhodobacterales</taxon>
        <taxon>Paracoccaceae</taxon>
        <taxon>Pontivivens</taxon>
    </lineage>
</organism>
<keyword evidence="2" id="KW-1185">Reference proteome</keyword>
<name>A0A7S9QBF9_9RHOB</name>
<proteinExistence type="predicted"/>
<dbReference type="KEGG" id="poz:I0K15_13605"/>
<sequence length="46" mass="5404">MFDSLDSRYLDETAKPMSLHEALERAHRERSRTAHGFITALRRALF</sequence>